<feature type="region of interest" description="Disordered" evidence="1">
    <location>
        <begin position="105"/>
        <end position="195"/>
    </location>
</feature>
<feature type="compositionally biased region" description="Low complexity" evidence="1">
    <location>
        <begin position="105"/>
        <end position="115"/>
    </location>
</feature>
<evidence type="ECO:0000313" key="4">
    <source>
        <dbReference type="Proteomes" id="UP000029267"/>
    </source>
</evidence>
<dbReference type="CDD" id="cd00118">
    <property type="entry name" value="LysM"/>
    <property type="match status" value="1"/>
</dbReference>
<dbReference type="EMBL" id="JPYA02000001">
    <property type="protein sequence ID" value="MEB3750338.1"/>
    <property type="molecule type" value="Genomic_DNA"/>
</dbReference>
<dbReference type="Gene3D" id="3.10.350.10">
    <property type="entry name" value="LysM domain"/>
    <property type="match status" value="1"/>
</dbReference>
<feature type="compositionally biased region" description="Low complexity" evidence="1">
    <location>
        <begin position="214"/>
        <end position="233"/>
    </location>
</feature>
<dbReference type="PANTHER" id="PTHR33734">
    <property type="entry name" value="LYSM DOMAIN-CONTAINING GPI-ANCHORED PROTEIN 2"/>
    <property type="match status" value="1"/>
</dbReference>
<feature type="region of interest" description="Disordered" evidence="1">
    <location>
        <begin position="214"/>
        <end position="315"/>
    </location>
</feature>
<feature type="region of interest" description="Disordered" evidence="1">
    <location>
        <begin position="354"/>
        <end position="391"/>
    </location>
</feature>
<accession>A0ABU6BEH3</accession>
<dbReference type="Pfam" id="PF01476">
    <property type="entry name" value="LysM"/>
    <property type="match status" value="1"/>
</dbReference>
<evidence type="ECO:0000259" key="2">
    <source>
        <dbReference type="PROSITE" id="PS51782"/>
    </source>
</evidence>
<dbReference type="RefSeq" id="WP_061912349.1">
    <property type="nucleotide sequence ID" value="NZ_JPYA02000001.1"/>
</dbReference>
<keyword evidence="4" id="KW-1185">Reference proteome</keyword>
<protein>
    <recommendedName>
        <fullName evidence="2">LysM domain-containing protein</fullName>
    </recommendedName>
</protein>
<gene>
    <name evidence="3" type="ORF">EP10_001177</name>
</gene>
<proteinExistence type="predicted"/>
<dbReference type="InterPro" id="IPR036779">
    <property type="entry name" value="LysM_dom_sf"/>
</dbReference>
<feature type="domain" description="LysM" evidence="2">
    <location>
        <begin position="2"/>
        <end position="47"/>
    </location>
</feature>
<dbReference type="NCBIfam" id="TIGR02899">
    <property type="entry name" value="spore_safA"/>
    <property type="match status" value="1"/>
</dbReference>
<dbReference type="PANTHER" id="PTHR33734:SF34">
    <property type="entry name" value="SPOIVD-ASSOCIATED FACTOR A"/>
    <property type="match status" value="1"/>
</dbReference>
<feature type="region of interest" description="Disordered" evidence="1">
    <location>
        <begin position="466"/>
        <end position="501"/>
    </location>
</feature>
<feature type="compositionally biased region" description="Low complexity" evidence="1">
    <location>
        <begin position="247"/>
        <end position="258"/>
    </location>
</feature>
<feature type="compositionally biased region" description="Low complexity" evidence="1">
    <location>
        <begin position="185"/>
        <end position="195"/>
    </location>
</feature>
<feature type="compositionally biased region" description="Basic and acidic residues" evidence="1">
    <location>
        <begin position="235"/>
        <end position="246"/>
    </location>
</feature>
<feature type="compositionally biased region" description="Acidic residues" evidence="1">
    <location>
        <begin position="490"/>
        <end position="501"/>
    </location>
</feature>
<dbReference type="Proteomes" id="UP000029267">
    <property type="component" value="Unassembled WGS sequence"/>
</dbReference>
<name>A0ABU6BEH3_9BACL</name>
<sequence>MKIHIVQKGDTLWKIAQKYGVDFEQLKKINGHLSDPNLIMPGMKIKVPTAGVPVKKGAKTTAPPKKIEVKEHPYTEAKPFVSIDLEAEFGSAPNAAIGEAPAANQTPAAANPTNNMSVAPKPANEMPPAPKAANETPAPAKAANNTPAAPKMANNTPAAPVDKAKQAANEANAGAKTGSGMPIGQAPNAKANQAAAAPVNKLPNVPVNEAPAAVNEAPAPKQADKAANPAAAEPVEEKKETAKAEAKASAPPLVHTIPPVTPPPPLSFAQSWAAAPPLPPKPSNILPDVMKEENGESPNEWKAEESDEAPPLPHLPNAPFVPPMFGANQGYVSTVPVWPGAGYYTPPLPTAPPIPHSSSAAADSPESSSAPFPGIQESSDESAALPPVGHGAPPFPSPIGAGYVHPAPMAPVYGAPATYAPPSGYPPLGYMPIYAPAPYYGGYIPSAPYGYLPPTAPVLQWPRGGYPANPPGSAPPFWPAEAGPRLFGEPPDEESEHGDNE</sequence>
<organism evidence="3 4">
    <name type="scientific">Geobacillus icigianus</name>
    <dbReference type="NCBI Taxonomy" id="1430331"/>
    <lineage>
        <taxon>Bacteria</taxon>
        <taxon>Bacillati</taxon>
        <taxon>Bacillota</taxon>
        <taxon>Bacilli</taxon>
        <taxon>Bacillales</taxon>
        <taxon>Anoxybacillaceae</taxon>
        <taxon>Geobacillus</taxon>
    </lineage>
</organism>
<dbReference type="PROSITE" id="PS51782">
    <property type="entry name" value="LYSM"/>
    <property type="match status" value="1"/>
</dbReference>
<feature type="compositionally biased region" description="Low complexity" evidence="1">
    <location>
        <begin position="131"/>
        <end position="176"/>
    </location>
</feature>
<dbReference type="SUPFAM" id="SSF54106">
    <property type="entry name" value="LysM domain"/>
    <property type="match status" value="1"/>
</dbReference>
<feature type="compositionally biased region" description="Low complexity" evidence="1">
    <location>
        <begin position="356"/>
        <end position="373"/>
    </location>
</feature>
<feature type="compositionally biased region" description="Basic and acidic residues" evidence="1">
    <location>
        <begin position="289"/>
        <end position="304"/>
    </location>
</feature>
<feature type="compositionally biased region" description="Pro residues" evidence="1">
    <location>
        <begin position="468"/>
        <end position="478"/>
    </location>
</feature>
<comment type="caution">
    <text evidence="3">The sequence shown here is derived from an EMBL/GenBank/DDBJ whole genome shotgun (WGS) entry which is preliminary data.</text>
</comment>
<reference evidence="3 4" key="1">
    <citation type="journal article" date="2014" name="Genome Announc.">
        <title>Draft Genome Sequence of Geobacillus icigianus Strain G1w1T Isolated from Hot Springs in the Valley of Geysers, Kamchatka (Russian Federation).</title>
        <authorList>
            <person name="Bryanskaya A.V."/>
            <person name="Rozanov A.S."/>
            <person name="Logacheva M.D."/>
            <person name="Kotenko A.V."/>
            <person name="Peltek S.E."/>
        </authorList>
    </citation>
    <scope>NUCLEOTIDE SEQUENCE [LARGE SCALE GENOMIC DNA]</scope>
    <source>
        <strain evidence="3 4">G1w1</strain>
    </source>
</reference>
<evidence type="ECO:0000313" key="3">
    <source>
        <dbReference type="EMBL" id="MEB3750338.1"/>
    </source>
</evidence>
<evidence type="ECO:0000256" key="1">
    <source>
        <dbReference type="SAM" id="MobiDB-lite"/>
    </source>
</evidence>
<dbReference type="SMART" id="SM00257">
    <property type="entry name" value="LysM"/>
    <property type="match status" value="1"/>
</dbReference>
<dbReference type="InterPro" id="IPR014248">
    <property type="entry name" value="Spore_coat_assembly_SafA"/>
</dbReference>
<dbReference type="InterPro" id="IPR018392">
    <property type="entry name" value="LysM"/>
</dbReference>